<sequence>MEVKYCYITIRRLYENEFCVEGKKADGGLLFGFFTMQTLPQIWREQARRRVPSGYIPVFQANTPAKLRA</sequence>
<protein>
    <submittedName>
        <fullName evidence="1">Uncharacterized protein</fullName>
    </submittedName>
</protein>
<comment type="caution">
    <text evidence="1">The sequence shown here is derived from an EMBL/GenBank/DDBJ whole genome shotgun (WGS) entry which is preliminary data.</text>
</comment>
<reference evidence="1 3" key="1">
    <citation type="journal article" date="2016" name="Int. J. Mol. Sci.">
        <title>Comparative genomics of the extreme acidophile Acidithiobacillus thiooxidans reveals intraspecific divergence and niche adaptation.</title>
        <authorList>
            <person name="Zhang X."/>
            <person name="Feng X."/>
            <person name="Tao J."/>
            <person name="Ma L."/>
            <person name="Xiao Y."/>
            <person name="Liang Y."/>
            <person name="Liu X."/>
            <person name="Yin H."/>
        </authorList>
    </citation>
    <scope>NUCLEOTIDE SEQUENCE [LARGE SCALE GENOMIC DNA]</scope>
    <source>
        <strain evidence="1 3">A02</strain>
        <strain evidence="2">DXS-W</strain>
    </source>
</reference>
<dbReference type="RefSeq" id="WP_024894177.1">
    <property type="nucleotide sequence ID" value="NZ_JAWXYA010000001.1"/>
</dbReference>
<dbReference type="STRING" id="930.GCA_002079865_00445"/>
<organism evidence="1 3">
    <name type="scientific">Acidithiobacillus thiooxidans</name>
    <name type="common">Thiobacillus thiooxidans</name>
    <dbReference type="NCBI Taxonomy" id="930"/>
    <lineage>
        <taxon>Bacteria</taxon>
        <taxon>Pseudomonadati</taxon>
        <taxon>Pseudomonadota</taxon>
        <taxon>Acidithiobacillia</taxon>
        <taxon>Acidithiobacillales</taxon>
        <taxon>Acidithiobacillaceae</taxon>
        <taxon>Acidithiobacillus</taxon>
    </lineage>
</organism>
<keyword evidence="4" id="KW-1185">Reference proteome</keyword>
<dbReference type="AlphaFoldDB" id="A0A1C2IAV1"/>
<gene>
    <name evidence="2" type="ORF">A6M23_19315</name>
    <name evidence="1" type="ORF">A6P07_20020</name>
</gene>
<dbReference type="Proteomes" id="UP000094893">
    <property type="component" value="Unassembled WGS sequence"/>
</dbReference>
<dbReference type="EMBL" id="LWSA01000348">
    <property type="protein sequence ID" value="OCX67518.1"/>
    <property type="molecule type" value="Genomic_DNA"/>
</dbReference>
<name>A0A1C2IAV1_ACITH</name>
<evidence type="ECO:0000313" key="1">
    <source>
        <dbReference type="EMBL" id="OCX67518.1"/>
    </source>
</evidence>
<accession>A0A1C2IAV1</accession>
<evidence type="ECO:0000313" key="4">
    <source>
        <dbReference type="Proteomes" id="UP000095008"/>
    </source>
</evidence>
<evidence type="ECO:0000313" key="2">
    <source>
        <dbReference type="EMBL" id="OCX68021.1"/>
    </source>
</evidence>
<dbReference type="EMBL" id="LWRY01000283">
    <property type="protein sequence ID" value="OCX68021.1"/>
    <property type="molecule type" value="Genomic_DNA"/>
</dbReference>
<evidence type="ECO:0000313" key="3">
    <source>
        <dbReference type="Proteomes" id="UP000094893"/>
    </source>
</evidence>
<dbReference type="Proteomes" id="UP000095008">
    <property type="component" value="Unassembled WGS sequence"/>
</dbReference>
<proteinExistence type="predicted"/>